<evidence type="ECO:0000259" key="2">
    <source>
        <dbReference type="Pfam" id="PF01575"/>
    </source>
</evidence>
<dbReference type="SUPFAM" id="SSF54637">
    <property type="entry name" value="Thioesterase/thiol ester dehydrase-isomerase"/>
    <property type="match status" value="2"/>
</dbReference>
<evidence type="ECO:0000313" key="4">
    <source>
        <dbReference type="Proteomes" id="UP000244989"/>
    </source>
</evidence>
<dbReference type="AlphaFoldDB" id="A0A2U1T6K5"/>
<feature type="domain" description="MaoC-like" evidence="2">
    <location>
        <begin position="183"/>
        <end position="257"/>
    </location>
</feature>
<protein>
    <recommendedName>
        <fullName evidence="2">MaoC-like domain-containing protein</fullName>
    </recommendedName>
</protein>
<dbReference type="GO" id="GO:0004312">
    <property type="term" value="F:fatty acid synthase activity"/>
    <property type="evidence" value="ECO:0007669"/>
    <property type="project" value="InterPro"/>
</dbReference>
<dbReference type="InterPro" id="IPR029069">
    <property type="entry name" value="HotDog_dom_sf"/>
</dbReference>
<evidence type="ECO:0000313" key="3">
    <source>
        <dbReference type="EMBL" id="PWC01622.1"/>
    </source>
</evidence>
<dbReference type="InterPro" id="IPR003965">
    <property type="entry name" value="Fatty_acid_synthase"/>
</dbReference>
<dbReference type="OrthoDB" id="9774179at2"/>
<dbReference type="PANTHER" id="PTHR43841">
    <property type="entry name" value="3-HYDROXYACYL-THIOESTER DEHYDRATASE HTDX-RELATED"/>
    <property type="match status" value="1"/>
</dbReference>
<comment type="similarity">
    <text evidence="1">Belongs to the enoyl-CoA hydratase/isomerase family.</text>
</comment>
<dbReference type="KEGG" id="cyz:C3B44_04050"/>
<dbReference type="GO" id="GO:0005835">
    <property type="term" value="C:fatty acid synthase complex"/>
    <property type="evidence" value="ECO:0007669"/>
    <property type="project" value="InterPro"/>
</dbReference>
<dbReference type="Pfam" id="PF01575">
    <property type="entry name" value="MaoC_dehydratas"/>
    <property type="match status" value="1"/>
</dbReference>
<proteinExistence type="inferred from homology"/>
<dbReference type="Proteomes" id="UP000244989">
    <property type="component" value="Unassembled WGS sequence"/>
</dbReference>
<accession>A0A2U1T6K5</accession>
<dbReference type="PRINTS" id="PR01483">
    <property type="entry name" value="FASYNTHASE"/>
</dbReference>
<sequence length="290" mass="32111">MAIEFKKPPNPAKLLFTALRPTASRKPASTGAPIGDVRLRKFAQDSDRLHTYQKLCGFQPSSTVPSTWLHVLTFPLQTAIMSGRDWPFPTLGTVHMANSMKMFRPVSVHEELDLESRVSHLNPHRKGATFELINNIRCGEELVWTGRSTYLATGQDVPGKPVEVERETLPEADPQESWELDADLGRKYAKVSRDFNPIHLSSVTAKLFGFNSTIAHGMWTHARALAALGDRVPERFETRVQFTGPVALPSTGYFTVEDDAYGVIGDDGKPKLAGSFWAIDDSPIGVPVQE</sequence>
<keyword evidence="4" id="KW-1185">Reference proteome</keyword>
<organism evidence="3 4">
    <name type="scientific">Corynebacterium yudongzhengii</name>
    <dbReference type="NCBI Taxonomy" id="2080740"/>
    <lineage>
        <taxon>Bacteria</taxon>
        <taxon>Bacillati</taxon>
        <taxon>Actinomycetota</taxon>
        <taxon>Actinomycetes</taxon>
        <taxon>Mycobacteriales</taxon>
        <taxon>Corynebacteriaceae</taxon>
        <taxon>Corynebacterium</taxon>
    </lineage>
</organism>
<reference evidence="4" key="1">
    <citation type="submission" date="2018-04" db="EMBL/GenBank/DDBJ databases">
        <authorList>
            <person name="Liu S."/>
            <person name="Wang Z."/>
            <person name="Li J."/>
        </authorList>
    </citation>
    <scope>NUCLEOTIDE SEQUENCE [LARGE SCALE GENOMIC DNA]</scope>
    <source>
        <strain evidence="4">2189</strain>
    </source>
</reference>
<dbReference type="PANTHER" id="PTHR43841:SF3">
    <property type="entry name" value="(3R)-HYDROXYACYL-ACP DEHYDRATASE SUBUNIT HADB"/>
    <property type="match status" value="1"/>
</dbReference>
<dbReference type="Gene3D" id="3.10.129.10">
    <property type="entry name" value="Hotdog Thioesterase"/>
    <property type="match status" value="1"/>
</dbReference>
<gene>
    <name evidence="3" type="ORF">DF222_06710</name>
</gene>
<name>A0A2U1T6K5_9CORY</name>
<comment type="caution">
    <text evidence="3">The sequence shown here is derived from an EMBL/GenBank/DDBJ whole genome shotgun (WGS) entry which is preliminary data.</text>
</comment>
<dbReference type="EMBL" id="QEEZ01000010">
    <property type="protein sequence ID" value="PWC01622.1"/>
    <property type="molecule type" value="Genomic_DNA"/>
</dbReference>
<dbReference type="RefSeq" id="WP_108431255.1">
    <property type="nucleotide sequence ID" value="NZ_CP026947.1"/>
</dbReference>
<dbReference type="InterPro" id="IPR002539">
    <property type="entry name" value="MaoC-like_dom"/>
</dbReference>
<dbReference type="GO" id="GO:0006633">
    <property type="term" value="P:fatty acid biosynthetic process"/>
    <property type="evidence" value="ECO:0007669"/>
    <property type="project" value="InterPro"/>
</dbReference>
<evidence type="ECO:0000256" key="1">
    <source>
        <dbReference type="ARBA" id="ARBA00005254"/>
    </source>
</evidence>